<feature type="domain" description="Aminoacyl-tRNA synthetase class II (D/K/N)" evidence="5">
    <location>
        <begin position="172"/>
        <end position="266"/>
    </location>
</feature>
<dbReference type="Gene3D" id="3.30.1360.30">
    <property type="entry name" value="GAD-like domain"/>
    <property type="match status" value="1"/>
</dbReference>
<evidence type="ECO:0000256" key="4">
    <source>
        <dbReference type="ARBA" id="ARBA00022917"/>
    </source>
</evidence>
<keyword evidence="3" id="KW-0067">ATP-binding</keyword>
<evidence type="ECO:0000256" key="1">
    <source>
        <dbReference type="ARBA" id="ARBA00022598"/>
    </source>
</evidence>
<evidence type="ECO:0000256" key="2">
    <source>
        <dbReference type="ARBA" id="ARBA00022741"/>
    </source>
</evidence>
<sequence length="266" mass="29968">MDKVERFDQKNEMWRRPRWDPSQREIGRKVYGTSFTHIRENGGYTQIDLALGVAGWHVEIAFAHGNVTENTDLYRWDMDLLLPYGGAKQPIPDEPYRVSDPSYMSQVIKKAARFFGASGAGGSLNDLTIEMVKSVAARFLTLDQIKQMAHRSGADRGDLLLIVAGKPKLVDVALSELRQEMGHRLELADPNLLAFAFIVAFPLLDRNEETGLWEPMHHPFTAPRDEDVSLLDSAPEKVRAKHYDLVCNGCEIAGGSLRIYTSELQR</sequence>
<name>X1PX57_9ZZZZ</name>
<dbReference type="InterPro" id="IPR004364">
    <property type="entry name" value="Aa-tRNA-synt_II"/>
</dbReference>
<evidence type="ECO:0000256" key="3">
    <source>
        <dbReference type="ARBA" id="ARBA00022840"/>
    </source>
</evidence>
<gene>
    <name evidence="6" type="ORF">S06H3_40195</name>
</gene>
<reference evidence="6" key="1">
    <citation type="journal article" date="2014" name="Front. Microbiol.">
        <title>High frequency of phylogenetically diverse reductive dehalogenase-homologous genes in deep subseafloor sedimentary metagenomes.</title>
        <authorList>
            <person name="Kawai M."/>
            <person name="Futagami T."/>
            <person name="Toyoda A."/>
            <person name="Takaki Y."/>
            <person name="Nishi S."/>
            <person name="Hori S."/>
            <person name="Arai W."/>
            <person name="Tsubouchi T."/>
            <person name="Morono Y."/>
            <person name="Uchiyama I."/>
            <person name="Ito T."/>
            <person name="Fujiyama A."/>
            <person name="Inagaki F."/>
            <person name="Takami H."/>
        </authorList>
    </citation>
    <scope>NUCLEOTIDE SEQUENCE</scope>
    <source>
        <strain evidence="6">Expedition CK06-06</strain>
    </source>
</reference>
<dbReference type="GO" id="GO:0005524">
    <property type="term" value="F:ATP binding"/>
    <property type="evidence" value="ECO:0007669"/>
    <property type="project" value="UniProtKB-KW"/>
</dbReference>
<proteinExistence type="predicted"/>
<dbReference type="GO" id="GO:0004812">
    <property type="term" value="F:aminoacyl-tRNA ligase activity"/>
    <property type="evidence" value="ECO:0007669"/>
    <property type="project" value="InterPro"/>
</dbReference>
<keyword evidence="2" id="KW-0547">Nucleotide-binding</keyword>
<accession>X1PX57</accession>
<dbReference type="Gene3D" id="3.30.930.10">
    <property type="entry name" value="Bira Bifunctional Protein, Domain 2"/>
    <property type="match status" value="1"/>
</dbReference>
<dbReference type="AlphaFoldDB" id="X1PX57"/>
<dbReference type="InterPro" id="IPR045864">
    <property type="entry name" value="aa-tRNA-synth_II/BPL/LPL"/>
</dbReference>
<keyword evidence="4" id="KW-0648">Protein biosynthesis</keyword>
<evidence type="ECO:0000259" key="5">
    <source>
        <dbReference type="Pfam" id="PF00152"/>
    </source>
</evidence>
<keyword evidence="1" id="KW-0436">Ligase</keyword>
<organism evidence="6">
    <name type="scientific">marine sediment metagenome</name>
    <dbReference type="NCBI Taxonomy" id="412755"/>
    <lineage>
        <taxon>unclassified sequences</taxon>
        <taxon>metagenomes</taxon>
        <taxon>ecological metagenomes</taxon>
    </lineage>
</organism>
<feature type="non-terminal residue" evidence="6">
    <location>
        <position position="266"/>
    </location>
</feature>
<evidence type="ECO:0000313" key="6">
    <source>
        <dbReference type="EMBL" id="GAI35529.1"/>
    </source>
</evidence>
<dbReference type="Pfam" id="PF00152">
    <property type="entry name" value="tRNA-synt_2"/>
    <property type="match status" value="1"/>
</dbReference>
<dbReference type="InterPro" id="IPR004115">
    <property type="entry name" value="GAD-like_sf"/>
</dbReference>
<comment type="caution">
    <text evidence="6">The sequence shown here is derived from an EMBL/GenBank/DDBJ whole genome shotgun (WGS) entry which is preliminary data.</text>
</comment>
<dbReference type="GO" id="GO:0006418">
    <property type="term" value="P:tRNA aminoacylation for protein translation"/>
    <property type="evidence" value="ECO:0007669"/>
    <property type="project" value="InterPro"/>
</dbReference>
<dbReference type="SUPFAM" id="SSF55681">
    <property type="entry name" value="Class II aaRS and biotin synthetases"/>
    <property type="match status" value="1"/>
</dbReference>
<dbReference type="EMBL" id="BARV01024647">
    <property type="protein sequence ID" value="GAI35529.1"/>
    <property type="molecule type" value="Genomic_DNA"/>
</dbReference>
<dbReference type="GO" id="GO:0005737">
    <property type="term" value="C:cytoplasm"/>
    <property type="evidence" value="ECO:0007669"/>
    <property type="project" value="InterPro"/>
</dbReference>
<protein>
    <recommendedName>
        <fullName evidence="5">Aminoacyl-tRNA synthetase class II (D/K/N) domain-containing protein</fullName>
    </recommendedName>
</protein>